<dbReference type="GO" id="GO:0000138">
    <property type="term" value="C:Golgi trans cisterna"/>
    <property type="evidence" value="ECO:0007669"/>
    <property type="project" value="TreeGrafter"/>
</dbReference>
<dbReference type="VEuPathDB" id="FungiDB:AAP_01541"/>
<evidence type="ECO:0000313" key="3">
    <source>
        <dbReference type="Proteomes" id="UP000242877"/>
    </source>
</evidence>
<dbReference type="GO" id="GO:0005797">
    <property type="term" value="C:Golgi medial cisterna"/>
    <property type="evidence" value="ECO:0007669"/>
    <property type="project" value="TreeGrafter"/>
</dbReference>
<gene>
    <name evidence="2" type="ORF">AAP_01541</name>
</gene>
<proteinExistence type="predicted"/>
<evidence type="ECO:0000313" key="2">
    <source>
        <dbReference type="EMBL" id="KZZ95053.1"/>
    </source>
</evidence>
<feature type="region of interest" description="Disordered" evidence="1">
    <location>
        <begin position="149"/>
        <end position="202"/>
    </location>
</feature>
<feature type="region of interest" description="Disordered" evidence="1">
    <location>
        <begin position="953"/>
        <end position="974"/>
    </location>
</feature>
<feature type="region of interest" description="Disordered" evidence="1">
    <location>
        <begin position="638"/>
        <end position="761"/>
    </location>
</feature>
<feature type="compositionally biased region" description="Polar residues" evidence="1">
    <location>
        <begin position="181"/>
        <end position="190"/>
    </location>
</feature>
<feature type="compositionally biased region" description="Acidic residues" evidence="1">
    <location>
        <begin position="149"/>
        <end position="167"/>
    </location>
</feature>
<organism evidence="2 3">
    <name type="scientific">Ascosphaera apis ARSEF 7405</name>
    <dbReference type="NCBI Taxonomy" id="392613"/>
    <lineage>
        <taxon>Eukaryota</taxon>
        <taxon>Fungi</taxon>
        <taxon>Dikarya</taxon>
        <taxon>Ascomycota</taxon>
        <taxon>Pezizomycotina</taxon>
        <taxon>Eurotiomycetes</taxon>
        <taxon>Eurotiomycetidae</taxon>
        <taxon>Onygenales</taxon>
        <taxon>Ascosphaeraceae</taxon>
        <taxon>Ascosphaera</taxon>
    </lineage>
</organism>
<dbReference type="OrthoDB" id="432953at2759"/>
<evidence type="ECO:0000256" key="1">
    <source>
        <dbReference type="SAM" id="MobiDB-lite"/>
    </source>
</evidence>
<dbReference type="InterPro" id="IPR026705">
    <property type="entry name" value="Hid-1/Ecm30"/>
</dbReference>
<keyword evidence="3" id="KW-1185">Reference proteome</keyword>
<feature type="compositionally biased region" description="Acidic residues" evidence="1">
    <location>
        <begin position="690"/>
        <end position="710"/>
    </location>
</feature>
<dbReference type="GO" id="GO:0016020">
    <property type="term" value="C:membrane"/>
    <property type="evidence" value="ECO:0007669"/>
    <property type="project" value="TreeGrafter"/>
</dbReference>
<name>A0A162IL65_9EURO</name>
<feature type="compositionally biased region" description="Polar residues" evidence="1">
    <location>
        <begin position="646"/>
        <end position="660"/>
    </location>
</feature>
<evidence type="ECO:0008006" key="4">
    <source>
        <dbReference type="Google" id="ProtNLM"/>
    </source>
</evidence>
<dbReference type="EMBL" id="AZGZ01000005">
    <property type="protein sequence ID" value="KZZ95053.1"/>
    <property type="molecule type" value="Genomic_DNA"/>
</dbReference>
<comment type="caution">
    <text evidence="2">The sequence shown here is derived from an EMBL/GenBank/DDBJ whole genome shotgun (WGS) entry which is preliminary data.</text>
</comment>
<reference evidence="2 3" key="1">
    <citation type="journal article" date="2016" name="Genome Biol. Evol.">
        <title>Divergent and convergent evolution of fungal pathogenicity.</title>
        <authorList>
            <person name="Shang Y."/>
            <person name="Xiao G."/>
            <person name="Zheng P."/>
            <person name="Cen K."/>
            <person name="Zhan S."/>
            <person name="Wang C."/>
        </authorList>
    </citation>
    <scope>NUCLEOTIDE SEQUENCE [LARGE SCALE GENOMIC DNA]</scope>
    <source>
        <strain evidence="2 3">ARSEF 7405</strain>
    </source>
</reference>
<sequence>MGASESKLVFRQGIFRLSESAVIPADDPYWAQFWELPESVEDIFSLFGPADVRRTRDNNLENLETLLLAVSSRLIALRNHPSFPDYTYAPARDALNCVRILTRVLPFIYEAEHLEQWQERFFWAKRRKKTREAQLRAQVLFDEADEADFVEDEEVETEDDQDQDEEGAGTAGAEEKKEHTSNTAPTTPGSQRRQQRRRRRRDGDYIELKPLAEELVDTLIDLLFFSGFTIPQSSHGKGKGKVSYSIWHSGVGCNSAMGTNRELESNRTEILRLLLTLTSESMYMSSALLPVKGVRVITYMVTSTNKLLVLSVLCSLLNTAVKYNPTPWRLPYDHVVWKDPKQTLVIYCLQLLLVLVLYPVPEDGQGAAPRNYYRHYFGRLHRPEDFQFIVEGMTRVLNQPMQSTSSYLTGSQKPAKWAPEMIMLFWEALQCNKAFRTFIIESNRVHDFVVLCIFYATEFRMDTSMHGVAKMCIFVLQTLSVEPGFGKSINKQLKGFSTLPQSIKVPDCGESFNGSYADFIIISLHSLMTTSKGQMNTLFPSLLAILNNMGPYITNLSVPACRKIHMLLVQMSSPRFLIANETNHLLLQSLLQFINAILEHQFDKNPNFVYTLLRSRKHYENLREFTLDHASTFEQLLSQGHHGQRKSTFSSIDSTSPRQSHQIDQHRGSTSSATPSHLDHVPEEGAFAVGDDEDSDSDVERDDGGDDDNEATPLEKPTSLERMRSPTHSITNNSRPSSIISTTESVPQQLRGMSEKARGKMPVGQMNFSRQNSSASLGSYAMIAPSSNSAVGFIPTAQWIDSWATNLPLHATLAVISALMPHMPTPDLPGPSDPEAKQIIAMLPSFIDDPSIQTLIADRSPARIHSFEWSPLSLGWYESLLWGSIFTSEMVVGNNTSGSTPGAVGVWNGTAIKLFKVQEGAQQSPSLFAPRGAVDAVGNNLVQRIGNLSFRSRNSSSTNISHDAQVQAQQQGSS</sequence>
<accession>A0A162IL65</accession>
<dbReference type="AlphaFoldDB" id="A0A162IL65"/>
<protein>
    <recommendedName>
        <fullName evidence="4">High-temperature-induced dauer-formation protein</fullName>
    </recommendedName>
</protein>
<dbReference type="Proteomes" id="UP000242877">
    <property type="component" value="Unassembled WGS sequence"/>
</dbReference>
<feature type="compositionally biased region" description="Polar residues" evidence="1">
    <location>
        <begin position="726"/>
        <end position="748"/>
    </location>
</feature>
<dbReference type="PANTHER" id="PTHR21575">
    <property type="entry name" value="PROTEIN HID1"/>
    <property type="match status" value="1"/>
</dbReference>
<dbReference type="Pfam" id="PF12722">
    <property type="entry name" value="Hid1"/>
    <property type="match status" value="1"/>
</dbReference>
<dbReference type="PANTHER" id="PTHR21575:SF12">
    <property type="entry name" value="PROTEIN HID1"/>
    <property type="match status" value="1"/>
</dbReference>